<sequence>MKSISRNHPGKNRCPVSEGSSQPSAPLHFIGSDVPIVKTTMQGKGESLRVQDRSCRTGDPISPILGDECALLCALLCGVSNHRPRTKLLEAYCHSFCLVISVRSFGTHLHLFPALKSALSGRHFRRNEEIQKAVKNSVRLWA</sequence>
<proteinExistence type="predicted"/>
<dbReference type="Proteomes" id="UP000499080">
    <property type="component" value="Unassembled WGS sequence"/>
</dbReference>
<protein>
    <submittedName>
        <fullName evidence="2">Uncharacterized protein</fullName>
    </submittedName>
</protein>
<keyword evidence="3" id="KW-1185">Reference proteome</keyword>
<comment type="caution">
    <text evidence="2">The sequence shown here is derived from an EMBL/GenBank/DDBJ whole genome shotgun (WGS) entry which is preliminary data.</text>
</comment>
<dbReference type="EMBL" id="BGPR01002057">
    <property type="protein sequence ID" value="GBM67017.1"/>
    <property type="molecule type" value="Genomic_DNA"/>
</dbReference>
<evidence type="ECO:0000313" key="2">
    <source>
        <dbReference type="EMBL" id="GBM67017.1"/>
    </source>
</evidence>
<gene>
    <name evidence="2" type="ORF">AVEN_135511_1</name>
</gene>
<dbReference type="AlphaFoldDB" id="A0A4Y2HNR6"/>
<dbReference type="OrthoDB" id="6475849at2759"/>
<evidence type="ECO:0000256" key="1">
    <source>
        <dbReference type="SAM" id="MobiDB-lite"/>
    </source>
</evidence>
<accession>A0A4Y2HNR6</accession>
<feature type="region of interest" description="Disordered" evidence="1">
    <location>
        <begin position="1"/>
        <end position="28"/>
    </location>
</feature>
<name>A0A4Y2HNR6_ARAVE</name>
<evidence type="ECO:0000313" key="3">
    <source>
        <dbReference type="Proteomes" id="UP000499080"/>
    </source>
</evidence>
<organism evidence="2 3">
    <name type="scientific">Araneus ventricosus</name>
    <name type="common">Orbweaver spider</name>
    <name type="synonym">Epeira ventricosa</name>
    <dbReference type="NCBI Taxonomy" id="182803"/>
    <lineage>
        <taxon>Eukaryota</taxon>
        <taxon>Metazoa</taxon>
        <taxon>Ecdysozoa</taxon>
        <taxon>Arthropoda</taxon>
        <taxon>Chelicerata</taxon>
        <taxon>Arachnida</taxon>
        <taxon>Araneae</taxon>
        <taxon>Araneomorphae</taxon>
        <taxon>Entelegynae</taxon>
        <taxon>Araneoidea</taxon>
        <taxon>Araneidae</taxon>
        <taxon>Araneus</taxon>
    </lineage>
</organism>
<reference evidence="2 3" key="1">
    <citation type="journal article" date="2019" name="Sci. Rep.">
        <title>Orb-weaving spider Araneus ventricosus genome elucidates the spidroin gene catalogue.</title>
        <authorList>
            <person name="Kono N."/>
            <person name="Nakamura H."/>
            <person name="Ohtoshi R."/>
            <person name="Moran D.A.P."/>
            <person name="Shinohara A."/>
            <person name="Yoshida Y."/>
            <person name="Fujiwara M."/>
            <person name="Mori M."/>
            <person name="Tomita M."/>
            <person name="Arakawa K."/>
        </authorList>
    </citation>
    <scope>NUCLEOTIDE SEQUENCE [LARGE SCALE GENOMIC DNA]</scope>
</reference>